<comment type="caution">
    <text evidence="2">The sequence shown here is derived from an EMBL/GenBank/DDBJ whole genome shotgun (WGS) entry which is preliminary data.</text>
</comment>
<feature type="compositionally biased region" description="Basic and acidic residues" evidence="1">
    <location>
        <begin position="40"/>
        <end position="62"/>
    </location>
</feature>
<keyword evidence="3" id="KW-1185">Reference proteome</keyword>
<dbReference type="Proteomes" id="UP001469553">
    <property type="component" value="Unassembled WGS sequence"/>
</dbReference>
<feature type="region of interest" description="Disordered" evidence="1">
    <location>
        <begin position="35"/>
        <end position="62"/>
    </location>
</feature>
<protein>
    <submittedName>
        <fullName evidence="2">Uncharacterized protein</fullName>
    </submittedName>
</protein>
<name>A0ABV0Z4C5_9TELE</name>
<evidence type="ECO:0000313" key="2">
    <source>
        <dbReference type="EMBL" id="MEQ2300940.1"/>
    </source>
</evidence>
<feature type="non-terminal residue" evidence="2">
    <location>
        <position position="1"/>
    </location>
</feature>
<evidence type="ECO:0000256" key="1">
    <source>
        <dbReference type="SAM" id="MobiDB-lite"/>
    </source>
</evidence>
<dbReference type="EMBL" id="JAHRIP010050787">
    <property type="protein sequence ID" value="MEQ2300940.1"/>
    <property type="molecule type" value="Genomic_DNA"/>
</dbReference>
<proteinExistence type="predicted"/>
<sequence length="62" mass="6895">VMEGLISAVIGQEEEYNLDQLPVHQRALTVHFGGAFIGPSKDRSDRGDRGGESIREQKNEKK</sequence>
<gene>
    <name evidence="2" type="ORF">AMECASPLE_030919</name>
</gene>
<organism evidence="2 3">
    <name type="scientific">Ameca splendens</name>
    <dbReference type="NCBI Taxonomy" id="208324"/>
    <lineage>
        <taxon>Eukaryota</taxon>
        <taxon>Metazoa</taxon>
        <taxon>Chordata</taxon>
        <taxon>Craniata</taxon>
        <taxon>Vertebrata</taxon>
        <taxon>Euteleostomi</taxon>
        <taxon>Actinopterygii</taxon>
        <taxon>Neopterygii</taxon>
        <taxon>Teleostei</taxon>
        <taxon>Neoteleostei</taxon>
        <taxon>Acanthomorphata</taxon>
        <taxon>Ovalentaria</taxon>
        <taxon>Atherinomorphae</taxon>
        <taxon>Cyprinodontiformes</taxon>
        <taxon>Goodeidae</taxon>
        <taxon>Ameca</taxon>
    </lineage>
</organism>
<reference evidence="2 3" key="1">
    <citation type="submission" date="2021-06" db="EMBL/GenBank/DDBJ databases">
        <authorList>
            <person name="Palmer J.M."/>
        </authorList>
    </citation>
    <scope>NUCLEOTIDE SEQUENCE [LARGE SCALE GENOMIC DNA]</scope>
    <source>
        <strain evidence="2 3">AS_MEX2019</strain>
        <tissue evidence="2">Muscle</tissue>
    </source>
</reference>
<evidence type="ECO:0000313" key="3">
    <source>
        <dbReference type="Proteomes" id="UP001469553"/>
    </source>
</evidence>
<accession>A0ABV0Z4C5</accession>